<organism evidence="7 8">
    <name type="scientific">Tieghemostelium lacteum</name>
    <name type="common">Slime mold</name>
    <name type="synonym">Dictyostelium lacteum</name>
    <dbReference type="NCBI Taxonomy" id="361077"/>
    <lineage>
        <taxon>Eukaryota</taxon>
        <taxon>Amoebozoa</taxon>
        <taxon>Evosea</taxon>
        <taxon>Eumycetozoa</taxon>
        <taxon>Dictyostelia</taxon>
        <taxon>Dictyosteliales</taxon>
        <taxon>Raperosteliaceae</taxon>
        <taxon>Tieghemostelium</taxon>
    </lineage>
</organism>
<feature type="domain" description="PI3K/PI4K catalytic" evidence="6">
    <location>
        <begin position="108"/>
        <end position="406"/>
    </location>
</feature>
<protein>
    <submittedName>
        <fullName evidence="7">Phosphatidylinositol 3-kinase-related protein kinase</fullName>
    </submittedName>
</protein>
<dbReference type="EMBL" id="LODT01000029">
    <property type="protein sequence ID" value="KYQ92523.1"/>
    <property type="molecule type" value="Genomic_DNA"/>
</dbReference>
<evidence type="ECO:0000256" key="3">
    <source>
        <dbReference type="ARBA" id="ARBA00022741"/>
    </source>
</evidence>
<evidence type="ECO:0000256" key="2">
    <source>
        <dbReference type="ARBA" id="ARBA00022679"/>
    </source>
</evidence>
<dbReference type="STRING" id="361077.A0A151ZEY5"/>
<dbReference type="GO" id="GO:0016301">
    <property type="term" value="F:kinase activity"/>
    <property type="evidence" value="ECO:0007669"/>
    <property type="project" value="UniProtKB-KW"/>
</dbReference>
<dbReference type="Proteomes" id="UP000076078">
    <property type="component" value="Unassembled WGS sequence"/>
</dbReference>
<dbReference type="OrthoDB" id="5839at2759"/>
<accession>A0A151ZEY5</accession>
<proteinExistence type="inferred from homology"/>
<dbReference type="FunCoup" id="A0A151ZEY5">
    <property type="interactions" value="15"/>
</dbReference>
<keyword evidence="4 7" id="KW-0418">Kinase</keyword>
<evidence type="ECO:0000313" key="8">
    <source>
        <dbReference type="Proteomes" id="UP000076078"/>
    </source>
</evidence>
<evidence type="ECO:0000256" key="5">
    <source>
        <dbReference type="ARBA" id="ARBA00022840"/>
    </source>
</evidence>
<evidence type="ECO:0000256" key="4">
    <source>
        <dbReference type="ARBA" id="ARBA00022777"/>
    </source>
</evidence>
<dbReference type="OMA" id="FNCDRHS"/>
<dbReference type="InParanoid" id="A0A151ZEY5"/>
<dbReference type="AlphaFoldDB" id="A0A151ZEY5"/>
<keyword evidence="3" id="KW-0547">Nucleotide-binding</keyword>
<keyword evidence="8" id="KW-1185">Reference proteome</keyword>
<keyword evidence="2" id="KW-0808">Transferase</keyword>
<dbReference type="PANTHER" id="PTHR45800:SF11">
    <property type="entry name" value="PHOSPHATIDYLINOSITOL 3-KINASE-RELATED PROTEIN KINASE"/>
    <property type="match status" value="1"/>
</dbReference>
<dbReference type="InterPro" id="IPR044571">
    <property type="entry name" value="P4KG1-8"/>
</dbReference>
<dbReference type="GO" id="GO:0005524">
    <property type="term" value="F:ATP binding"/>
    <property type="evidence" value="ECO:0007669"/>
    <property type="project" value="UniProtKB-KW"/>
</dbReference>
<evidence type="ECO:0000259" key="6">
    <source>
        <dbReference type="PROSITE" id="PS50290"/>
    </source>
</evidence>
<keyword evidence="5" id="KW-0067">ATP-binding</keyword>
<dbReference type="InterPro" id="IPR000403">
    <property type="entry name" value="PI3/4_kinase_cat_dom"/>
</dbReference>
<dbReference type="PANTHER" id="PTHR45800">
    <property type="entry name" value="PHOSPHATIDYLINOSITOL 4-KINASE GAMMA"/>
    <property type="match status" value="1"/>
</dbReference>
<name>A0A151ZEY5_TIELA</name>
<sequence>MISIVQSPKSHNHTLSHFNDEQVNKIVRSPIFQRKNFESLQKQQSEVQKNNDFSELVGNSTKVDLLPLKKLDVSKDCYAKKASNLLSGGNLDIRQKELIRQVNLGLQKTSPKKCSQGVGGGVYFLYGNSSQSHPIAVFKPMDEEAAQDEYVGADSQPLKRGMKAGTLAGEGALKEVAIYQIDQLHQGRFKVPVTTLVEICHPLWGSETKKIGSLQEYIFSEDTAEEFGYSKFSTNDIHRIGLLDLIIFNLDRHSGNLLAVATDDSDSDHLDLVPIDHSLSLPSSDQLSEAWFDAWLSYPQSREPFSQKDLELIESLDADSIIQQLHSKLPKLKLTSLETLKITISLLKESVKSKLTLYQIGQIMSRSSSLGQPSPLEKIVLQTNQKLSNNKTPNQCIKKHNYLKLFNPMFWSLLQNEIQIYIQNNFK</sequence>
<comment type="similarity">
    <text evidence="1">Belongs to the PI3/PI4-kinase family. Type II PI4K subfamily.</text>
</comment>
<comment type="caution">
    <text evidence="7">The sequence shown here is derived from an EMBL/GenBank/DDBJ whole genome shotgun (WGS) entry which is preliminary data.</text>
</comment>
<reference evidence="7 8" key="1">
    <citation type="submission" date="2015-12" db="EMBL/GenBank/DDBJ databases">
        <title>Dictyostelia acquired genes for synthesis and detection of signals that induce cell-type specialization by lateral gene transfer from prokaryotes.</title>
        <authorList>
            <person name="Gloeckner G."/>
            <person name="Schaap P."/>
        </authorList>
    </citation>
    <scope>NUCLEOTIDE SEQUENCE [LARGE SCALE GENOMIC DNA]</scope>
    <source>
        <strain evidence="7 8">TK</strain>
    </source>
</reference>
<dbReference type="Pfam" id="PF00454">
    <property type="entry name" value="PI3_PI4_kinase"/>
    <property type="match status" value="1"/>
</dbReference>
<evidence type="ECO:0000256" key="1">
    <source>
        <dbReference type="ARBA" id="ARBA00008941"/>
    </source>
</evidence>
<evidence type="ECO:0000313" key="7">
    <source>
        <dbReference type="EMBL" id="KYQ92523.1"/>
    </source>
</evidence>
<gene>
    <name evidence="7" type="ORF">DLAC_06514</name>
</gene>
<dbReference type="PROSITE" id="PS50290">
    <property type="entry name" value="PI3_4_KINASE_3"/>
    <property type="match status" value="1"/>
</dbReference>